<proteinExistence type="predicted"/>
<protein>
    <recommendedName>
        <fullName evidence="2">Cytidyltransferase-like domain-containing protein</fullName>
    </recommendedName>
</protein>
<dbReference type="Gene3D" id="3.40.50.620">
    <property type="entry name" value="HUPs"/>
    <property type="match status" value="1"/>
</dbReference>
<evidence type="ECO:0000259" key="2">
    <source>
        <dbReference type="Pfam" id="PF01467"/>
    </source>
</evidence>
<dbReference type="InterPro" id="IPR004821">
    <property type="entry name" value="Cyt_trans-like"/>
</dbReference>
<organism evidence="3 4">
    <name type="scientific">Venturia inaequalis</name>
    <name type="common">Apple scab fungus</name>
    <dbReference type="NCBI Taxonomy" id="5025"/>
    <lineage>
        <taxon>Eukaryota</taxon>
        <taxon>Fungi</taxon>
        <taxon>Dikarya</taxon>
        <taxon>Ascomycota</taxon>
        <taxon>Pezizomycotina</taxon>
        <taxon>Dothideomycetes</taxon>
        <taxon>Pleosporomycetidae</taxon>
        <taxon>Venturiales</taxon>
        <taxon>Venturiaceae</taxon>
        <taxon>Venturia</taxon>
    </lineage>
</organism>
<comment type="caution">
    <text evidence="3">The sequence shown here is derived from an EMBL/GenBank/DDBJ whole genome shotgun (WGS) entry which is preliminary data.</text>
</comment>
<gene>
    <name evidence="3" type="ORF">EG327_004596</name>
</gene>
<evidence type="ECO:0000256" key="1">
    <source>
        <dbReference type="SAM" id="MobiDB-lite"/>
    </source>
</evidence>
<dbReference type="AlphaFoldDB" id="A0A8H3VB68"/>
<feature type="region of interest" description="Disordered" evidence="1">
    <location>
        <begin position="1"/>
        <end position="32"/>
    </location>
</feature>
<feature type="domain" description="Cytidyltransferase-like" evidence="2">
    <location>
        <begin position="78"/>
        <end position="104"/>
    </location>
</feature>
<feature type="compositionally biased region" description="Polar residues" evidence="1">
    <location>
        <begin position="20"/>
        <end position="32"/>
    </location>
</feature>
<dbReference type="SUPFAM" id="SSF52374">
    <property type="entry name" value="Nucleotidylyl transferase"/>
    <property type="match status" value="1"/>
</dbReference>
<dbReference type="GO" id="GO:0003824">
    <property type="term" value="F:catalytic activity"/>
    <property type="evidence" value="ECO:0007669"/>
    <property type="project" value="InterPro"/>
</dbReference>
<accession>A0A8H3VB68</accession>
<dbReference type="EMBL" id="WNWR01000272">
    <property type="protein sequence ID" value="KAE9985709.1"/>
    <property type="molecule type" value="Genomic_DNA"/>
</dbReference>
<dbReference type="Proteomes" id="UP000490939">
    <property type="component" value="Unassembled WGS sequence"/>
</dbReference>
<keyword evidence="4" id="KW-1185">Reference proteome</keyword>
<dbReference type="InterPro" id="IPR014729">
    <property type="entry name" value="Rossmann-like_a/b/a_fold"/>
</dbReference>
<name>A0A8H3VB68_VENIN</name>
<evidence type="ECO:0000313" key="3">
    <source>
        <dbReference type="EMBL" id="KAE9985709.1"/>
    </source>
</evidence>
<reference evidence="3 4" key="1">
    <citation type="submission" date="2019-07" db="EMBL/GenBank/DDBJ databases">
        <title>Venturia inaequalis Genome Resource.</title>
        <authorList>
            <person name="Lichtner F.J."/>
        </authorList>
    </citation>
    <scope>NUCLEOTIDE SEQUENCE [LARGE SCALE GENOMIC DNA]</scope>
    <source>
        <strain evidence="3 4">DMI_063113</strain>
    </source>
</reference>
<evidence type="ECO:0000313" key="4">
    <source>
        <dbReference type="Proteomes" id="UP000490939"/>
    </source>
</evidence>
<dbReference type="Pfam" id="PF01467">
    <property type="entry name" value="CTP_transf_like"/>
    <property type="match status" value="1"/>
</dbReference>
<sequence length="353" mass="39832">MSQQSNSRPTMVPTRGFGNVASSRSVTRNIPPSSGSLQYYMNHVYSNQIEPTDGPQPHFSARPSSGLLDHDRVNRVLLFDGCFDPPHIAHLRLLEYVYTQARIRLNIVGAIILPSSEHSCNTVARNRKNRSIWNNEPLSEGHDIHFQLGERMKLWYEDPEFPAWASVLDVGVWDAFQDQLVKATTIDGYELRFTLLRGVDHLRLGMRVFHAFKADEMITSDITKQAEFVTKDGLLNLGEDATPWTVWDVKKSLEASKTIAIPEEGGIMSTATMHHRLTRGRIEVAPFYFCRVNETEDVVLFIPKPEGENDNEFRGVSSTHVRNLMKVGQIDPHAITGEVASLVLGAHRRQSCL</sequence>